<dbReference type="InterPro" id="IPR050834">
    <property type="entry name" value="Glycosyltransf_2"/>
</dbReference>
<keyword evidence="3" id="KW-1185">Reference proteome</keyword>
<dbReference type="Proteomes" id="UP000722165">
    <property type="component" value="Unassembled WGS sequence"/>
</dbReference>
<reference evidence="2 3" key="1">
    <citation type="submission" date="2021-06" db="EMBL/GenBank/DDBJ databases">
        <authorList>
            <person name="Lu T."/>
            <person name="Wang Q."/>
            <person name="Han X."/>
        </authorList>
    </citation>
    <scope>NUCLEOTIDE SEQUENCE [LARGE SCALE GENOMIC DNA]</scope>
    <source>
        <strain evidence="2 3">LAM0050</strain>
    </source>
</reference>
<dbReference type="PANTHER" id="PTHR43685:SF3">
    <property type="entry name" value="SLR2126 PROTEIN"/>
    <property type="match status" value="1"/>
</dbReference>
<protein>
    <submittedName>
        <fullName evidence="2">Glycosyltransferase</fullName>
        <ecNumber evidence="2">2.4.-.-</ecNumber>
    </submittedName>
</protein>
<comment type="caution">
    <text evidence="2">The sequence shown here is derived from an EMBL/GenBank/DDBJ whole genome shotgun (WGS) entry which is preliminary data.</text>
</comment>
<evidence type="ECO:0000313" key="2">
    <source>
        <dbReference type="EMBL" id="MBV4396108.1"/>
    </source>
</evidence>
<accession>A0ABS6NKF6</accession>
<sequence>MTQIKVPNGVSVVIPTINRPEVLLDTIRDVLKQDFVNFEVIVVDQSDEINHKAIELLTKTSIHCRYFKGHFKGLPQARNFGLQQTSKDIILYIDDDIRCDKNLVKNHYQAHLNSGAALIAGGITEKKGESLTSAPPGSFNKWTATAIRNFSSNQAGWCCHAPGGNFSIKKQAFKDIGGMDEALNIGAALYEESELALRLEKFGYKAWFEPTAHLTHLAAPMGGCRVLKDWPKYMYGLGHNRAILVFRHLAPIYWPTALIRTLLLGVSYSRIDKSIKPFIAVIKGLKDGKKTAKKQPLNTQLSGEEILFQKAEAISL</sequence>
<dbReference type="PANTHER" id="PTHR43685">
    <property type="entry name" value="GLYCOSYLTRANSFERASE"/>
    <property type="match status" value="1"/>
</dbReference>
<proteinExistence type="predicted"/>
<keyword evidence="2" id="KW-0328">Glycosyltransferase</keyword>
<dbReference type="GO" id="GO:0016757">
    <property type="term" value="F:glycosyltransferase activity"/>
    <property type="evidence" value="ECO:0007669"/>
    <property type="project" value="UniProtKB-KW"/>
</dbReference>
<organism evidence="2 3">
    <name type="scientific">Advenella alkanexedens</name>
    <dbReference type="NCBI Taxonomy" id="1481665"/>
    <lineage>
        <taxon>Bacteria</taxon>
        <taxon>Pseudomonadati</taxon>
        <taxon>Pseudomonadota</taxon>
        <taxon>Betaproteobacteria</taxon>
        <taxon>Burkholderiales</taxon>
        <taxon>Alcaligenaceae</taxon>
    </lineage>
</organism>
<gene>
    <name evidence="2" type="ORF">KU392_02410</name>
</gene>
<dbReference type="Pfam" id="PF00535">
    <property type="entry name" value="Glycos_transf_2"/>
    <property type="match status" value="1"/>
</dbReference>
<feature type="domain" description="Glycosyltransferase 2-like" evidence="1">
    <location>
        <begin position="11"/>
        <end position="176"/>
    </location>
</feature>
<evidence type="ECO:0000259" key="1">
    <source>
        <dbReference type="Pfam" id="PF00535"/>
    </source>
</evidence>
<keyword evidence="2" id="KW-0808">Transferase</keyword>
<name>A0ABS6NKF6_9BURK</name>
<dbReference type="RefSeq" id="WP_217734452.1">
    <property type="nucleotide sequence ID" value="NZ_JAHSPR010000001.1"/>
</dbReference>
<evidence type="ECO:0000313" key="3">
    <source>
        <dbReference type="Proteomes" id="UP000722165"/>
    </source>
</evidence>
<dbReference type="EMBL" id="JAHSPR010000001">
    <property type="protein sequence ID" value="MBV4396108.1"/>
    <property type="molecule type" value="Genomic_DNA"/>
</dbReference>
<dbReference type="EC" id="2.4.-.-" evidence="2"/>
<dbReference type="InterPro" id="IPR001173">
    <property type="entry name" value="Glyco_trans_2-like"/>
</dbReference>